<organism evidence="2 3">
    <name type="scientific">Adineta ricciae</name>
    <name type="common">Rotifer</name>
    <dbReference type="NCBI Taxonomy" id="249248"/>
    <lineage>
        <taxon>Eukaryota</taxon>
        <taxon>Metazoa</taxon>
        <taxon>Spiralia</taxon>
        <taxon>Gnathifera</taxon>
        <taxon>Rotifera</taxon>
        <taxon>Eurotatoria</taxon>
        <taxon>Bdelloidea</taxon>
        <taxon>Adinetida</taxon>
        <taxon>Adinetidae</taxon>
        <taxon>Adineta</taxon>
    </lineage>
</organism>
<dbReference type="AlphaFoldDB" id="A0A813TW78"/>
<dbReference type="OrthoDB" id="1045822at2759"/>
<dbReference type="PANTHER" id="PTHR15907">
    <property type="entry name" value="DUF614 FAMILY PROTEIN-RELATED"/>
    <property type="match status" value="1"/>
</dbReference>
<evidence type="ECO:0000313" key="2">
    <source>
        <dbReference type="EMBL" id="CAF0817276.1"/>
    </source>
</evidence>
<accession>A0A813TW78</accession>
<dbReference type="Proteomes" id="UP000663852">
    <property type="component" value="Unassembled WGS sequence"/>
</dbReference>
<sequence length="161" mass="18575">MSRAILTQHIHPTVYKHQYDPHNVWNFEKEWRTKLLSCSPTGRFCYACFCSCCMGSKLAKNSGEKTLIGCMPCSLPYLRTKLRTARRIEGSCCEDYCASHYCMPCTATQMANELESQGLWEVAKTKKVFFSIFSFSLSLFSSTYISERNKAQRLQLQFIKD</sequence>
<gene>
    <name evidence="2" type="ORF">EDS130_LOCUS5660</name>
</gene>
<evidence type="ECO:0000313" key="3">
    <source>
        <dbReference type="Proteomes" id="UP000663852"/>
    </source>
</evidence>
<reference evidence="2" key="1">
    <citation type="submission" date="2021-02" db="EMBL/GenBank/DDBJ databases">
        <authorList>
            <person name="Nowell W R."/>
        </authorList>
    </citation>
    <scope>NUCLEOTIDE SEQUENCE</scope>
</reference>
<comment type="caution">
    <text evidence="2">The sequence shown here is derived from an EMBL/GenBank/DDBJ whole genome shotgun (WGS) entry which is preliminary data.</text>
</comment>
<comment type="similarity">
    <text evidence="1">Belongs to the cornifelin family.</text>
</comment>
<dbReference type="Pfam" id="PF04749">
    <property type="entry name" value="PLAC8"/>
    <property type="match status" value="1"/>
</dbReference>
<evidence type="ECO:0000256" key="1">
    <source>
        <dbReference type="ARBA" id="ARBA00009024"/>
    </source>
</evidence>
<dbReference type="EMBL" id="CAJNOJ010000016">
    <property type="protein sequence ID" value="CAF0817276.1"/>
    <property type="molecule type" value="Genomic_DNA"/>
</dbReference>
<protein>
    <submittedName>
        <fullName evidence="2">Uncharacterized protein</fullName>
    </submittedName>
</protein>
<dbReference type="InterPro" id="IPR006461">
    <property type="entry name" value="PLAC_motif_containing"/>
</dbReference>
<proteinExistence type="inferred from homology"/>
<name>A0A813TW78_ADIRI</name>